<protein>
    <submittedName>
        <fullName evidence="2">Uncharacterized protein</fullName>
    </submittedName>
</protein>
<name>A0AAW0MF00_9GOBI</name>
<evidence type="ECO:0000313" key="2">
    <source>
        <dbReference type="EMBL" id="KAK7877347.1"/>
    </source>
</evidence>
<proteinExistence type="predicted"/>
<evidence type="ECO:0000313" key="3">
    <source>
        <dbReference type="Proteomes" id="UP001460270"/>
    </source>
</evidence>
<dbReference type="EMBL" id="JBBPFD010000700">
    <property type="protein sequence ID" value="KAK7877347.1"/>
    <property type="molecule type" value="Genomic_DNA"/>
</dbReference>
<feature type="compositionally biased region" description="Basic and acidic residues" evidence="1">
    <location>
        <begin position="49"/>
        <end position="66"/>
    </location>
</feature>
<dbReference type="Proteomes" id="UP001460270">
    <property type="component" value="Unassembled WGS sequence"/>
</dbReference>
<keyword evidence="3" id="KW-1185">Reference proteome</keyword>
<organism evidence="2 3">
    <name type="scientific">Mugilogobius chulae</name>
    <name type="common">yellowstripe goby</name>
    <dbReference type="NCBI Taxonomy" id="88201"/>
    <lineage>
        <taxon>Eukaryota</taxon>
        <taxon>Metazoa</taxon>
        <taxon>Chordata</taxon>
        <taxon>Craniata</taxon>
        <taxon>Vertebrata</taxon>
        <taxon>Euteleostomi</taxon>
        <taxon>Actinopterygii</taxon>
        <taxon>Neopterygii</taxon>
        <taxon>Teleostei</taxon>
        <taxon>Neoteleostei</taxon>
        <taxon>Acanthomorphata</taxon>
        <taxon>Gobiaria</taxon>
        <taxon>Gobiiformes</taxon>
        <taxon>Gobioidei</taxon>
        <taxon>Gobiidae</taxon>
        <taxon>Gobionellinae</taxon>
        <taxon>Mugilogobius</taxon>
    </lineage>
</organism>
<reference evidence="3" key="1">
    <citation type="submission" date="2024-04" db="EMBL/GenBank/DDBJ databases">
        <title>Salinicola lusitanus LLJ914,a marine bacterium isolated from the Okinawa Trough.</title>
        <authorList>
            <person name="Li J."/>
        </authorList>
    </citation>
    <scope>NUCLEOTIDE SEQUENCE [LARGE SCALE GENOMIC DNA]</scope>
</reference>
<evidence type="ECO:0000256" key="1">
    <source>
        <dbReference type="SAM" id="MobiDB-lite"/>
    </source>
</evidence>
<accession>A0AAW0MF00</accession>
<dbReference type="AlphaFoldDB" id="A0AAW0MF00"/>
<sequence>MKSRPNLQGPEKRWGQDQSSRIQRGDEVKTKPPGPGEEMRQDQTSSAQIRDEVKINPPGPREEMRSRSNLQAQRRDEVKTKPPGPMSQSPAATADHSSWCRGSSKETLENLKVMRKLR</sequence>
<feature type="region of interest" description="Disordered" evidence="1">
    <location>
        <begin position="1"/>
        <end position="118"/>
    </location>
</feature>
<gene>
    <name evidence="2" type="ORF">WMY93_031951</name>
</gene>
<comment type="caution">
    <text evidence="2">The sequence shown here is derived from an EMBL/GenBank/DDBJ whole genome shotgun (WGS) entry which is preliminary data.</text>
</comment>